<dbReference type="Proteomes" id="UP000321393">
    <property type="component" value="Unassembled WGS sequence"/>
</dbReference>
<feature type="compositionally biased region" description="Basic residues" evidence="1">
    <location>
        <begin position="26"/>
        <end position="36"/>
    </location>
</feature>
<dbReference type="InterPro" id="IPR004252">
    <property type="entry name" value="Probable_transposase_24"/>
</dbReference>
<feature type="compositionally biased region" description="Low complexity" evidence="1">
    <location>
        <begin position="40"/>
        <end position="60"/>
    </location>
</feature>
<evidence type="ECO:0000313" key="2">
    <source>
        <dbReference type="EMBL" id="KAA0039500.1"/>
    </source>
</evidence>
<dbReference type="AlphaFoldDB" id="A0A5A7T8D6"/>
<evidence type="ECO:0000256" key="1">
    <source>
        <dbReference type="SAM" id="MobiDB-lite"/>
    </source>
</evidence>
<comment type="caution">
    <text evidence="2">The sequence shown here is derived from an EMBL/GenBank/DDBJ whole genome shotgun (WGS) entry which is preliminary data.</text>
</comment>
<feature type="compositionally biased region" description="Polar residues" evidence="1">
    <location>
        <begin position="68"/>
        <end position="87"/>
    </location>
</feature>
<organism evidence="2 4">
    <name type="scientific">Cucumis melo var. makuwa</name>
    <name type="common">Oriental melon</name>
    <dbReference type="NCBI Taxonomy" id="1194695"/>
    <lineage>
        <taxon>Eukaryota</taxon>
        <taxon>Viridiplantae</taxon>
        <taxon>Streptophyta</taxon>
        <taxon>Embryophyta</taxon>
        <taxon>Tracheophyta</taxon>
        <taxon>Spermatophyta</taxon>
        <taxon>Magnoliopsida</taxon>
        <taxon>eudicotyledons</taxon>
        <taxon>Gunneridae</taxon>
        <taxon>Pentapetalae</taxon>
        <taxon>rosids</taxon>
        <taxon>fabids</taxon>
        <taxon>Cucurbitales</taxon>
        <taxon>Cucurbitaceae</taxon>
        <taxon>Benincaseae</taxon>
        <taxon>Cucumis</taxon>
    </lineage>
</organism>
<evidence type="ECO:0000313" key="5">
    <source>
        <dbReference type="Proteomes" id="UP000321947"/>
    </source>
</evidence>
<dbReference type="Pfam" id="PF03004">
    <property type="entry name" value="Transposase_24"/>
    <property type="match status" value="1"/>
</dbReference>
<reference evidence="4 5" key="1">
    <citation type="submission" date="2019-08" db="EMBL/GenBank/DDBJ databases">
        <title>Draft genome sequences of two oriental melons (Cucumis melo L. var makuwa).</title>
        <authorList>
            <person name="Kwon S.-Y."/>
        </authorList>
    </citation>
    <scope>NUCLEOTIDE SEQUENCE [LARGE SCALE GENOMIC DNA]</scope>
    <source>
        <strain evidence="5">cv. Chang Bougi</strain>
        <strain evidence="4">cv. SW 3</strain>
        <tissue evidence="2">Leaf</tissue>
    </source>
</reference>
<gene>
    <name evidence="3" type="ORF">E5676_scaffold892G00280</name>
    <name evidence="2" type="ORF">E6C27_scaffold64G003200</name>
</gene>
<dbReference type="EMBL" id="SSTE01018412">
    <property type="protein sequence ID" value="KAA0039500.1"/>
    <property type="molecule type" value="Genomic_DNA"/>
</dbReference>
<feature type="region of interest" description="Disordered" evidence="1">
    <location>
        <begin position="19"/>
        <end position="90"/>
    </location>
</feature>
<accession>A0A5A7T8D6</accession>
<evidence type="ECO:0000313" key="3">
    <source>
        <dbReference type="EMBL" id="TYK15254.1"/>
    </source>
</evidence>
<proteinExistence type="predicted"/>
<protein>
    <submittedName>
        <fullName evidence="2">NBS-LRR type resistance protein</fullName>
    </submittedName>
</protein>
<dbReference type="Proteomes" id="UP000321947">
    <property type="component" value="Unassembled WGS sequence"/>
</dbReference>
<dbReference type="EMBL" id="SSTD01008704">
    <property type="protein sequence ID" value="TYK15254.1"/>
    <property type="molecule type" value="Genomic_DNA"/>
</dbReference>
<name>A0A5A7T8D6_CUCMM</name>
<evidence type="ECO:0000313" key="4">
    <source>
        <dbReference type="Proteomes" id="UP000321393"/>
    </source>
</evidence>
<sequence length="186" mass="21664">MLYSVDASGVRRSTNVIMNRNEGKKSWRLKKKRSPRNRIPLVLSSSFPSPSSLSRRLSPPHIEEQSRTNKVARQKQSYNHSSGSKSFLQRHHKFAEQRAESVDHVELFQKTHVHVAFHRGCTYRIKYWNSSPSLSQRVVSHSLRMRYAIRCWVNDQATQKALVGDPSRKPARRHVRAVSWCHVRNP</sequence>